<evidence type="ECO:0000256" key="3">
    <source>
        <dbReference type="PROSITE-ProRule" id="PRU00221"/>
    </source>
</evidence>
<dbReference type="FunCoup" id="A0A2R5G9C4">
    <property type="interactions" value="559"/>
</dbReference>
<dbReference type="AlphaFoldDB" id="A0A2R5G9C4"/>
<dbReference type="Pfam" id="PF00400">
    <property type="entry name" value="WD40"/>
    <property type="match status" value="5"/>
</dbReference>
<dbReference type="InterPro" id="IPR015943">
    <property type="entry name" value="WD40/YVTN_repeat-like_dom_sf"/>
</dbReference>
<dbReference type="PROSITE" id="PS50294">
    <property type="entry name" value="WD_REPEATS_REGION"/>
    <property type="match status" value="2"/>
</dbReference>
<dbReference type="PANTHER" id="PTHR44006">
    <property type="entry name" value="U5 SMALL NUCLEAR RIBONUCLEOPROTEIN 40 KDA PROTEIN"/>
    <property type="match status" value="1"/>
</dbReference>
<name>A0A2R5G9C4_9STRA</name>
<evidence type="ECO:0000256" key="2">
    <source>
        <dbReference type="ARBA" id="ARBA00022737"/>
    </source>
</evidence>
<dbReference type="Gene3D" id="2.130.10.10">
    <property type="entry name" value="YVTN repeat-like/Quinoprotein amine dehydrogenase"/>
    <property type="match status" value="1"/>
</dbReference>
<evidence type="ECO:0000313" key="5">
    <source>
        <dbReference type="EMBL" id="GBG27652.1"/>
    </source>
</evidence>
<evidence type="ECO:0000256" key="4">
    <source>
        <dbReference type="SAM" id="MobiDB-lite"/>
    </source>
</evidence>
<feature type="region of interest" description="Disordered" evidence="4">
    <location>
        <begin position="1"/>
        <end position="46"/>
    </location>
</feature>
<dbReference type="InterPro" id="IPR036322">
    <property type="entry name" value="WD40_repeat_dom_sf"/>
</dbReference>
<dbReference type="InParanoid" id="A0A2R5G9C4"/>
<dbReference type="CDD" id="cd00200">
    <property type="entry name" value="WD40"/>
    <property type="match status" value="1"/>
</dbReference>
<keyword evidence="6" id="KW-1185">Reference proteome</keyword>
<dbReference type="GO" id="GO:0071013">
    <property type="term" value="C:catalytic step 2 spliceosome"/>
    <property type="evidence" value="ECO:0007669"/>
    <property type="project" value="TreeGrafter"/>
</dbReference>
<accession>A0A2R5G9C4</accession>
<evidence type="ECO:0000313" key="6">
    <source>
        <dbReference type="Proteomes" id="UP000241890"/>
    </source>
</evidence>
<feature type="repeat" description="WD" evidence="3">
    <location>
        <begin position="64"/>
        <end position="97"/>
    </location>
</feature>
<sequence length="380" mass="40475">MPKRSRDTELVVSSGPGGDGNMSRSTALTTTPGERSAKRAAPGRGGALVEVPRTSDLFAPIVRLEGHKGAVNGVRFSPDGQNLASVSADKTVMLWRVFGEDCANYGVLEGHTNAVQEGAWTEDGERIVTCSADKSVRVWDCRLGEEVAARRDHRAFVNCAAVSALGTVASGGDDSMLRLWDPREGLRAFARLKHPFEVTSCAFSSAATAIPLVHTGSVDGIVRTWDVRKRSVLFQMEAPEDAPAGVVTGVSCSEGDDVLVTNDSSGAVRTWDARPFAGNRAEGASRLKQSLVAHTGTPPLPNKSMLLLRCDVSRSQDRATAGSSGSVVHVWSLDSGEVEFALPGHRGPILDSRFHPSQPIVASCSVDKCIFLGELDRRDI</sequence>
<gene>
    <name evidence="5" type="ORF">FCC1311_038752</name>
</gene>
<dbReference type="Proteomes" id="UP000241890">
    <property type="component" value="Unassembled WGS sequence"/>
</dbReference>
<dbReference type="SUPFAM" id="SSF50978">
    <property type="entry name" value="WD40 repeat-like"/>
    <property type="match status" value="1"/>
</dbReference>
<dbReference type="InterPro" id="IPR052234">
    <property type="entry name" value="U5_snRNP_Component"/>
</dbReference>
<dbReference type="InterPro" id="IPR001680">
    <property type="entry name" value="WD40_rpt"/>
</dbReference>
<dbReference type="InterPro" id="IPR020472">
    <property type="entry name" value="WD40_PAC1"/>
</dbReference>
<feature type="repeat" description="WD" evidence="3">
    <location>
        <begin position="108"/>
        <end position="149"/>
    </location>
</feature>
<dbReference type="PRINTS" id="PR00320">
    <property type="entry name" value="GPROTEINBRPT"/>
</dbReference>
<protein>
    <submittedName>
        <fullName evidence="5">WD repeat-containing protein wdr-5.1</fullName>
    </submittedName>
</protein>
<comment type="caution">
    <text evidence="5">The sequence shown here is derived from an EMBL/GenBank/DDBJ whole genome shotgun (WGS) entry which is preliminary data.</text>
</comment>
<feature type="repeat" description="WD" evidence="3">
    <location>
        <begin position="150"/>
        <end position="181"/>
    </location>
</feature>
<dbReference type="SMART" id="SM00320">
    <property type="entry name" value="WD40"/>
    <property type="match status" value="7"/>
</dbReference>
<dbReference type="PANTHER" id="PTHR44006:SF1">
    <property type="entry name" value="U5 SMALL NUCLEAR RIBONUCLEOPROTEIN 40 KDA PROTEIN"/>
    <property type="match status" value="1"/>
</dbReference>
<feature type="compositionally biased region" description="Polar residues" evidence="4">
    <location>
        <begin position="22"/>
        <end position="33"/>
    </location>
</feature>
<dbReference type="EMBL" id="BEYU01000034">
    <property type="protein sequence ID" value="GBG27652.1"/>
    <property type="molecule type" value="Genomic_DNA"/>
</dbReference>
<evidence type="ECO:0000256" key="1">
    <source>
        <dbReference type="ARBA" id="ARBA00022574"/>
    </source>
</evidence>
<dbReference type="GO" id="GO:0003723">
    <property type="term" value="F:RNA binding"/>
    <property type="evidence" value="ECO:0007669"/>
    <property type="project" value="TreeGrafter"/>
</dbReference>
<dbReference type="PROSITE" id="PS50082">
    <property type="entry name" value="WD_REPEATS_2"/>
    <property type="match status" value="3"/>
</dbReference>
<reference evidence="5 6" key="1">
    <citation type="submission" date="2017-12" db="EMBL/GenBank/DDBJ databases">
        <title>Sequencing, de novo assembly and annotation of complete genome of a new Thraustochytrid species, strain FCC1311.</title>
        <authorList>
            <person name="Sedici K."/>
            <person name="Godart F."/>
            <person name="Aiese Cigliano R."/>
            <person name="Sanseverino W."/>
            <person name="Barakat M."/>
            <person name="Ortet P."/>
            <person name="Marechal E."/>
            <person name="Cagnac O."/>
            <person name="Amato A."/>
        </authorList>
    </citation>
    <scope>NUCLEOTIDE SEQUENCE [LARGE SCALE GENOMIC DNA]</scope>
</reference>
<proteinExistence type="predicted"/>
<organism evidence="5 6">
    <name type="scientific">Hondaea fermentalgiana</name>
    <dbReference type="NCBI Taxonomy" id="2315210"/>
    <lineage>
        <taxon>Eukaryota</taxon>
        <taxon>Sar</taxon>
        <taxon>Stramenopiles</taxon>
        <taxon>Bigyra</taxon>
        <taxon>Labyrinthulomycetes</taxon>
        <taxon>Thraustochytrida</taxon>
        <taxon>Thraustochytriidae</taxon>
        <taxon>Hondaea</taxon>
    </lineage>
</organism>
<dbReference type="OrthoDB" id="1068471at2759"/>
<keyword evidence="1 3" id="KW-0853">WD repeat</keyword>
<keyword evidence="2" id="KW-0677">Repeat</keyword>